<dbReference type="Proteomes" id="UP000277326">
    <property type="component" value="Unassembled WGS sequence"/>
</dbReference>
<accession>A0A3M0DUP4</accession>
<keyword evidence="1" id="KW-0472">Membrane</keyword>
<dbReference type="EMBL" id="REFS01000001">
    <property type="protein sequence ID" value="RMB25592.1"/>
    <property type="molecule type" value="Genomic_DNA"/>
</dbReference>
<keyword evidence="1" id="KW-0812">Transmembrane</keyword>
<proteinExistence type="predicted"/>
<dbReference type="GeneID" id="44638276"/>
<keyword evidence="1" id="KW-1133">Transmembrane helix</keyword>
<dbReference type="AlphaFoldDB" id="A0A3M0DUP4"/>
<organism evidence="2 3">
    <name type="scientific">Haloplanus aerogenes</name>
    <dbReference type="NCBI Taxonomy" id="660522"/>
    <lineage>
        <taxon>Archaea</taxon>
        <taxon>Methanobacteriati</taxon>
        <taxon>Methanobacteriota</taxon>
        <taxon>Stenosarchaea group</taxon>
        <taxon>Halobacteria</taxon>
        <taxon>Halobacteriales</taxon>
        <taxon>Haloferacaceae</taxon>
        <taxon>Haloplanus</taxon>
    </lineage>
</organism>
<feature type="transmembrane region" description="Helical" evidence="1">
    <location>
        <begin position="12"/>
        <end position="31"/>
    </location>
</feature>
<protein>
    <submittedName>
        <fullName evidence="2">Uncharacterized protein</fullName>
    </submittedName>
</protein>
<gene>
    <name evidence="2" type="ORF">ATH50_0689</name>
</gene>
<evidence type="ECO:0000256" key="1">
    <source>
        <dbReference type="SAM" id="Phobius"/>
    </source>
</evidence>
<evidence type="ECO:0000313" key="2">
    <source>
        <dbReference type="EMBL" id="RMB25592.1"/>
    </source>
</evidence>
<evidence type="ECO:0000313" key="3">
    <source>
        <dbReference type="Proteomes" id="UP000277326"/>
    </source>
</evidence>
<reference evidence="2 3" key="1">
    <citation type="journal article" date="2015" name="Stand. Genomic Sci.">
        <title>Genomic Encyclopedia of Bacterial and Archaeal Type Strains, Phase III: the genomes of soil and plant-associated and newly described type strains.</title>
        <authorList>
            <person name="Whitman W.B."/>
            <person name="Woyke T."/>
            <person name="Klenk H.P."/>
            <person name="Zhou Y."/>
            <person name="Lilburn T.G."/>
            <person name="Beck B.J."/>
            <person name="De Vos P."/>
            <person name="Vandamme P."/>
            <person name="Eisen J.A."/>
            <person name="Garrity G."/>
            <person name="Hugenholtz P."/>
            <person name="Kyrpides N.C."/>
        </authorList>
    </citation>
    <scope>NUCLEOTIDE SEQUENCE [LARGE SCALE GENOMIC DNA]</scope>
    <source>
        <strain evidence="2 3">CGMCC 1.10124</strain>
    </source>
</reference>
<dbReference type="RefSeq" id="WP_166033665.1">
    <property type="nucleotide sequence ID" value="NZ_CP034145.1"/>
</dbReference>
<name>A0A3M0DUP4_9EURY</name>
<sequence length="56" mass="6059">MLEPLYRAGAFAAYQITLAVGIALMPLALLARRLGVTIPLGDLVAATGRAYDRMRR</sequence>
<comment type="caution">
    <text evidence="2">The sequence shown here is derived from an EMBL/GenBank/DDBJ whole genome shotgun (WGS) entry which is preliminary data.</text>
</comment>